<dbReference type="Pfam" id="PF03960">
    <property type="entry name" value="ArsC"/>
    <property type="match status" value="1"/>
</dbReference>
<evidence type="ECO:0000256" key="2">
    <source>
        <dbReference type="ARBA" id="ARBA00023002"/>
    </source>
</evidence>
<dbReference type="PANTHER" id="PTHR30041">
    <property type="entry name" value="ARSENATE REDUCTASE"/>
    <property type="match status" value="1"/>
</dbReference>
<dbReference type="PANTHER" id="PTHR30041:SF4">
    <property type="entry name" value="ARSENATE REDUCTASE"/>
    <property type="match status" value="1"/>
</dbReference>
<organism evidence="5 6">
    <name type="scientific">Undibacterium parvum</name>
    <dbReference type="NCBI Taxonomy" id="401471"/>
    <lineage>
        <taxon>Bacteria</taxon>
        <taxon>Pseudomonadati</taxon>
        <taxon>Pseudomonadota</taxon>
        <taxon>Betaproteobacteria</taxon>
        <taxon>Burkholderiales</taxon>
        <taxon>Oxalobacteraceae</taxon>
        <taxon>Undibacterium</taxon>
    </lineage>
</organism>
<dbReference type="OrthoDB" id="9790554at2"/>
<name>A0A3Q9BQ58_9BURK</name>
<dbReference type="KEGG" id="upv:EJN92_07430"/>
<dbReference type="PROSITE" id="PS51353">
    <property type="entry name" value="ARSC"/>
    <property type="match status" value="1"/>
</dbReference>
<sequence length="122" mass="13452">MITIYHNPRCSKSRETLALVQQVSSEQNLPLEVVDYQKSALNIAQLQHLQQQLGGSLSAMLRENEDEYASLSLAQADDETLLAALVAHPKLLQRPIVSYLGKAAIGRPPELVLSLFKNTTKA</sequence>
<comment type="similarity">
    <text evidence="1 3 4">Belongs to the ArsC family.</text>
</comment>
<evidence type="ECO:0000256" key="4">
    <source>
        <dbReference type="RuleBase" id="RU362029"/>
    </source>
</evidence>
<dbReference type="Gene3D" id="3.40.30.10">
    <property type="entry name" value="Glutaredoxin"/>
    <property type="match status" value="1"/>
</dbReference>
<dbReference type="EMBL" id="CP034464">
    <property type="protein sequence ID" value="AZP11845.1"/>
    <property type="molecule type" value="Genomic_DNA"/>
</dbReference>
<dbReference type="RefSeq" id="WP_126127227.1">
    <property type="nucleotide sequence ID" value="NZ_CP034464.1"/>
</dbReference>
<evidence type="ECO:0000256" key="1">
    <source>
        <dbReference type="ARBA" id="ARBA00007198"/>
    </source>
</evidence>
<keyword evidence="2 4" id="KW-0560">Oxidoreductase</keyword>
<keyword evidence="6" id="KW-1185">Reference proteome</keyword>
<evidence type="ECO:0000256" key="3">
    <source>
        <dbReference type="PROSITE-ProRule" id="PRU01282"/>
    </source>
</evidence>
<dbReference type="AlphaFoldDB" id="A0A3Q9BQ58"/>
<comment type="catalytic activity">
    <reaction evidence="4">
        <text>[glutaredoxin]-dithiol + arsenate + glutathione + H(+) = glutathionyl-S-S-[glutaredoxin] + arsenite + H2O</text>
        <dbReference type="Rhea" id="RHEA:22016"/>
        <dbReference type="Rhea" id="RHEA-COMP:10729"/>
        <dbReference type="Rhea" id="RHEA-COMP:17668"/>
        <dbReference type="ChEBI" id="CHEBI:15377"/>
        <dbReference type="ChEBI" id="CHEBI:15378"/>
        <dbReference type="ChEBI" id="CHEBI:29242"/>
        <dbReference type="ChEBI" id="CHEBI:29950"/>
        <dbReference type="ChEBI" id="CHEBI:48597"/>
        <dbReference type="ChEBI" id="CHEBI:57925"/>
        <dbReference type="ChEBI" id="CHEBI:146199"/>
        <dbReference type="EC" id="1.20.4.1"/>
    </reaction>
</comment>
<evidence type="ECO:0000313" key="5">
    <source>
        <dbReference type="EMBL" id="AZP11845.1"/>
    </source>
</evidence>
<dbReference type="NCBIfam" id="TIGR00014">
    <property type="entry name" value="arsC"/>
    <property type="match status" value="1"/>
</dbReference>
<dbReference type="Proteomes" id="UP000275663">
    <property type="component" value="Chromosome"/>
</dbReference>
<dbReference type="EC" id="1.20.4.1" evidence="4"/>
<accession>A0A3Q9BQ58</accession>
<dbReference type="InterPro" id="IPR036249">
    <property type="entry name" value="Thioredoxin-like_sf"/>
</dbReference>
<reference evidence="5 6" key="1">
    <citation type="journal article" date="2011" name="Int. J. Syst. Evol. Microbiol.">
        <title>Description of Undibacterium oligocarboniphilum sp. nov., isolated from purified water, and Undibacterium pigrum strain CCUG 49012 as the type strain of Undibacterium parvum sp. nov., and emended descriptions of the genus Undibacterium and the species Undibacterium pigrum.</title>
        <authorList>
            <person name="Eder W."/>
            <person name="Wanner G."/>
            <person name="Ludwig W."/>
            <person name="Busse H.J."/>
            <person name="Ziemke-Kageler F."/>
            <person name="Lang E."/>
        </authorList>
    </citation>
    <scope>NUCLEOTIDE SEQUENCE [LARGE SCALE GENOMIC DNA]</scope>
    <source>
        <strain evidence="5 6">DSM 23061</strain>
    </source>
</reference>
<dbReference type="SUPFAM" id="SSF52833">
    <property type="entry name" value="Thioredoxin-like"/>
    <property type="match status" value="1"/>
</dbReference>
<dbReference type="InterPro" id="IPR006659">
    <property type="entry name" value="Arsenate_reductase"/>
</dbReference>
<dbReference type="GO" id="GO:0008794">
    <property type="term" value="F:arsenate reductase (glutaredoxin) activity"/>
    <property type="evidence" value="ECO:0007669"/>
    <property type="project" value="UniProtKB-UniRule"/>
</dbReference>
<protein>
    <recommendedName>
        <fullName evidence="4">Arsenate reductase</fullName>
        <ecNumber evidence="4">1.20.4.1</ecNumber>
    </recommendedName>
</protein>
<proteinExistence type="inferred from homology"/>
<gene>
    <name evidence="5" type="primary">arsC</name>
    <name evidence="5" type="ORF">EJN92_07430</name>
</gene>
<dbReference type="InterPro" id="IPR006660">
    <property type="entry name" value="Arsenate_reductase-like"/>
</dbReference>
<evidence type="ECO:0000313" key="6">
    <source>
        <dbReference type="Proteomes" id="UP000275663"/>
    </source>
</evidence>